<dbReference type="SUPFAM" id="SSF55874">
    <property type="entry name" value="ATPase domain of HSP90 chaperone/DNA topoisomerase II/histidine kinase"/>
    <property type="match status" value="1"/>
</dbReference>
<dbReference type="CDD" id="cd00156">
    <property type="entry name" value="REC"/>
    <property type="match status" value="1"/>
</dbReference>
<evidence type="ECO:0000256" key="8">
    <source>
        <dbReference type="SAM" id="Phobius"/>
    </source>
</evidence>
<evidence type="ECO:0000256" key="5">
    <source>
        <dbReference type="ARBA" id="ARBA00022777"/>
    </source>
</evidence>
<dbReference type="InterPro" id="IPR004358">
    <property type="entry name" value="Sig_transdc_His_kin-like_C"/>
</dbReference>
<dbReference type="CDD" id="cd00082">
    <property type="entry name" value="HisKA"/>
    <property type="match status" value="1"/>
</dbReference>
<dbReference type="InterPro" id="IPR001789">
    <property type="entry name" value="Sig_transdc_resp-reg_receiver"/>
</dbReference>
<evidence type="ECO:0000256" key="4">
    <source>
        <dbReference type="ARBA" id="ARBA00022679"/>
    </source>
</evidence>
<comment type="catalytic activity">
    <reaction evidence="1">
        <text>ATP + protein L-histidine = ADP + protein N-phospho-L-histidine.</text>
        <dbReference type="EC" id="2.7.13.3"/>
    </reaction>
</comment>
<dbReference type="Gene3D" id="3.40.50.2300">
    <property type="match status" value="1"/>
</dbReference>
<dbReference type="InterPro" id="IPR036890">
    <property type="entry name" value="HATPase_C_sf"/>
</dbReference>
<dbReference type="InterPro" id="IPR003661">
    <property type="entry name" value="HisK_dim/P_dom"/>
</dbReference>
<protein>
    <recommendedName>
        <fullName evidence="2">histidine kinase</fullName>
        <ecNumber evidence="2">2.7.13.3</ecNumber>
    </recommendedName>
</protein>
<dbReference type="PROSITE" id="PS50109">
    <property type="entry name" value="HIS_KIN"/>
    <property type="match status" value="1"/>
</dbReference>
<sequence length="487" mass="52182">MGVTWGYAGVFLVPDTTLEQVLFILFLSGTAAGTVATLASAFFAIVIALSTSVIPLIIRLAFEGQFEQQLMSGALVMFFMAMMATARNASGVMTMALSLRLDKTELVASLERERHELDISNRAKTRFLAAASHDLRQPLHAMNLTVAAYRLREKSNHLEPMFDRVERSVQAMEGLVNSLLDISKLDAGTVEVNPTPVLIEDVFHTISSEASAMAAEANCEISMAPGDVSVRTDRVLLESILRNLVGNAIRHAPGSKVELSAQRRGNNDIVISVADNGPGIHHDQQERVFEEFYQVEGTSTDQGGLGLGLAIVKRLSSLLGGEINLNSTDGKGARFDITLRDHGSATNTKILTASRSTDVPVLNGMKLVLLEDDKDSRAAMLDLVSAWGCEAIAGKSAKDILGNVVVADGGFTPDVIISDFQLGGAREGPAEIAKIQEHFGDLTLPAVLLTGDSSPDLLRRIAGGQLDVLHKPITPDTLAAFLFSHKG</sequence>
<dbReference type="CDD" id="cd00075">
    <property type="entry name" value="HATPase"/>
    <property type="match status" value="1"/>
</dbReference>
<dbReference type="Gene3D" id="1.10.287.130">
    <property type="match status" value="1"/>
</dbReference>
<dbReference type="EC" id="2.7.13.3" evidence="2"/>
<dbReference type="SMART" id="SM00388">
    <property type="entry name" value="HisKA"/>
    <property type="match status" value="1"/>
</dbReference>
<dbReference type="KEGG" id="pect:BN1012_Phect2362"/>
<dbReference type="InterPro" id="IPR050736">
    <property type="entry name" value="Sensor_HK_Regulatory"/>
</dbReference>
<reference evidence="11 12" key="1">
    <citation type="journal article" date="2014" name="Front. Genet.">
        <title>Genome and metabolic network of "Candidatus Phaeomarinobacter ectocarpi" Ec32, a new candidate genus of Alphaproteobacteria frequently associated with brown algae.</title>
        <authorList>
            <person name="Dittami S.M."/>
            <person name="Barbeyron T."/>
            <person name="Boyen C."/>
            <person name="Cambefort J."/>
            <person name="Collet G."/>
            <person name="Delage L."/>
            <person name="Gobet A."/>
            <person name="Groisillier A."/>
            <person name="Leblanc C."/>
            <person name="Michel G."/>
            <person name="Scornet D."/>
            <person name="Siegel A."/>
            <person name="Tapia J.E."/>
            <person name="Tonon T."/>
        </authorList>
    </citation>
    <scope>NUCLEOTIDE SEQUENCE [LARGE SCALE GENOMIC DNA]</scope>
    <source>
        <strain evidence="11 12">Ec32</strain>
    </source>
</reference>
<dbReference type="EMBL" id="HG966617">
    <property type="protein sequence ID" value="CDO60575.1"/>
    <property type="molecule type" value="Genomic_DNA"/>
</dbReference>
<proteinExistence type="predicted"/>
<evidence type="ECO:0000256" key="2">
    <source>
        <dbReference type="ARBA" id="ARBA00012438"/>
    </source>
</evidence>
<dbReference type="InterPro" id="IPR003594">
    <property type="entry name" value="HATPase_dom"/>
</dbReference>
<dbReference type="Gene3D" id="3.30.565.10">
    <property type="entry name" value="Histidine kinase-like ATPase, C-terminal domain"/>
    <property type="match status" value="1"/>
</dbReference>
<dbReference type="Pfam" id="PF02518">
    <property type="entry name" value="HATPase_c"/>
    <property type="match status" value="1"/>
</dbReference>
<organism evidence="11 12">
    <name type="scientific">Candidatus Phaeomarinibacter ectocarpi</name>
    <dbReference type="NCBI Taxonomy" id="1458461"/>
    <lineage>
        <taxon>Bacteria</taxon>
        <taxon>Pseudomonadati</taxon>
        <taxon>Pseudomonadota</taxon>
        <taxon>Alphaproteobacteria</taxon>
        <taxon>Hyphomicrobiales</taxon>
        <taxon>Parvibaculaceae</taxon>
        <taxon>Candidatus Phaeomarinibacter</taxon>
    </lineage>
</organism>
<keyword evidence="5" id="KW-0418">Kinase</keyword>
<evidence type="ECO:0000256" key="1">
    <source>
        <dbReference type="ARBA" id="ARBA00000085"/>
    </source>
</evidence>
<keyword evidence="8" id="KW-0812">Transmembrane</keyword>
<keyword evidence="4" id="KW-0808">Transferase</keyword>
<dbReference type="InterPro" id="IPR036097">
    <property type="entry name" value="HisK_dim/P_sf"/>
</dbReference>
<dbReference type="PANTHER" id="PTHR43711:SF26">
    <property type="entry name" value="SENSOR HISTIDINE KINASE RCSC"/>
    <property type="match status" value="1"/>
</dbReference>
<feature type="transmembrane region" description="Helical" evidence="8">
    <location>
        <begin position="70"/>
        <end position="89"/>
    </location>
</feature>
<dbReference type="PROSITE" id="PS50110">
    <property type="entry name" value="RESPONSE_REGULATORY"/>
    <property type="match status" value="1"/>
</dbReference>
<keyword evidence="8" id="KW-1133">Transmembrane helix</keyword>
<dbReference type="InterPro" id="IPR011006">
    <property type="entry name" value="CheY-like_superfamily"/>
</dbReference>
<dbReference type="HOGENOM" id="CLU_000445_114_75_5"/>
<accession>X5MMN7</accession>
<dbReference type="SMART" id="SM00387">
    <property type="entry name" value="HATPase_c"/>
    <property type="match status" value="1"/>
</dbReference>
<dbReference type="GO" id="GO:0000155">
    <property type="term" value="F:phosphorelay sensor kinase activity"/>
    <property type="evidence" value="ECO:0007669"/>
    <property type="project" value="InterPro"/>
</dbReference>
<feature type="domain" description="Histidine kinase" evidence="9">
    <location>
        <begin position="130"/>
        <end position="343"/>
    </location>
</feature>
<evidence type="ECO:0000259" key="10">
    <source>
        <dbReference type="PROSITE" id="PS50110"/>
    </source>
</evidence>
<feature type="domain" description="Response regulatory" evidence="10">
    <location>
        <begin position="366"/>
        <end position="486"/>
    </location>
</feature>
<dbReference type="Proteomes" id="UP000032160">
    <property type="component" value="Chromosome I"/>
</dbReference>
<dbReference type="STRING" id="1458461.BN1012_Phect2362"/>
<evidence type="ECO:0000256" key="3">
    <source>
        <dbReference type="ARBA" id="ARBA00022553"/>
    </source>
</evidence>
<dbReference type="Pfam" id="PF00512">
    <property type="entry name" value="HisKA"/>
    <property type="match status" value="1"/>
</dbReference>
<evidence type="ECO:0000256" key="7">
    <source>
        <dbReference type="PROSITE-ProRule" id="PRU00169"/>
    </source>
</evidence>
<dbReference type="AlphaFoldDB" id="X5MMN7"/>
<dbReference type="PANTHER" id="PTHR43711">
    <property type="entry name" value="TWO-COMPONENT HISTIDINE KINASE"/>
    <property type="match status" value="1"/>
</dbReference>
<dbReference type="SUPFAM" id="SSF52172">
    <property type="entry name" value="CheY-like"/>
    <property type="match status" value="1"/>
</dbReference>
<name>X5MMN7_9HYPH</name>
<keyword evidence="8" id="KW-0472">Membrane</keyword>
<dbReference type="InterPro" id="IPR005467">
    <property type="entry name" value="His_kinase_dom"/>
</dbReference>
<evidence type="ECO:0000313" key="12">
    <source>
        <dbReference type="Proteomes" id="UP000032160"/>
    </source>
</evidence>
<keyword evidence="6" id="KW-0902">Two-component regulatory system</keyword>
<evidence type="ECO:0000256" key="6">
    <source>
        <dbReference type="ARBA" id="ARBA00023012"/>
    </source>
</evidence>
<dbReference type="SMART" id="SM00448">
    <property type="entry name" value="REC"/>
    <property type="match status" value="1"/>
</dbReference>
<dbReference type="SUPFAM" id="SSF47384">
    <property type="entry name" value="Homodimeric domain of signal transducing histidine kinase"/>
    <property type="match status" value="1"/>
</dbReference>
<keyword evidence="3 7" id="KW-0597">Phosphoprotein</keyword>
<keyword evidence="12" id="KW-1185">Reference proteome</keyword>
<evidence type="ECO:0000313" key="11">
    <source>
        <dbReference type="EMBL" id="CDO60575.1"/>
    </source>
</evidence>
<feature type="modified residue" description="4-aspartylphosphate" evidence="7">
    <location>
        <position position="419"/>
    </location>
</feature>
<dbReference type="PRINTS" id="PR00344">
    <property type="entry name" value="BCTRLSENSOR"/>
</dbReference>
<evidence type="ECO:0000259" key="9">
    <source>
        <dbReference type="PROSITE" id="PS50109"/>
    </source>
</evidence>
<gene>
    <name evidence="11" type="ORF">BN1012_Phect2362</name>
</gene>